<evidence type="ECO:0000256" key="9">
    <source>
        <dbReference type="ARBA" id="ARBA00022741"/>
    </source>
</evidence>
<dbReference type="InterPro" id="IPR007197">
    <property type="entry name" value="rSAM"/>
</dbReference>
<keyword evidence="7" id="KW-0949">S-adenosyl-L-methionine</keyword>
<dbReference type="PROSITE" id="PS01305">
    <property type="entry name" value="MOAA_NIFB_PQQE"/>
    <property type="match status" value="1"/>
</dbReference>
<dbReference type="SFLD" id="SFLDS00029">
    <property type="entry name" value="Radical_SAM"/>
    <property type="match status" value="1"/>
</dbReference>
<evidence type="ECO:0000256" key="10">
    <source>
        <dbReference type="ARBA" id="ARBA00023004"/>
    </source>
</evidence>
<protein>
    <recommendedName>
        <fullName evidence="16">Radical SAM core domain-containing protein</fullName>
    </recommendedName>
</protein>
<dbReference type="AlphaFoldDB" id="A0A0C9YGT9"/>
<dbReference type="InterPro" id="IPR006638">
    <property type="entry name" value="Elp3/MiaA/NifB-like_rSAM"/>
</dbReference>
<gene>
    <name evidence="17" type="ORF">K443DRAFT_200631</name>
</gene>
<dbReference type="Pfam" id="PF04055">
    <property type="entry name" value="Radical_SAM"/>
    <property type="match status" value="1"/>
</dbReference>
<dbReference type="InterPro" id="IPR047594">
    <property type="entry name" value="MoaC_bact/euk"/>
</dbReference>
<dbReference type="UniPathway" id="UPA00344"/>
<dbReference type="CDD" id="cd01420">
    <property type="entry name" value="MoaC_PE"/>
    <property type="match status" value="1"/>
</dbReference>
<evidence type="ECO:0000256" key="4">
    <source>
        <dbReference type="ARBA" id="ARBA00008484"/>
    </source>
</evidence>
<reference evidence="18" key="2">
    <citation type="submission" date="2015-01" db="EMBL/GenBank/DDBJ databases">
        <title>Evolutionary Origins and Diversification of the Mycorrhizal Mutualists.</title>
        <authorList>
            <consortium name="DOE Joint Genome Institute"/>
            <consortium name="Mycorrhizal Genomics Consortium"/>
            <person name="Kohler A."/>
            <person name="Kuo A."/>
            <person name="Nagy L.G."/>
            <person name="Floudas D."/>
            <person name="Copeland A."/>
            <person name="Barry K.W."/>
            <person name="Cichocki N."/>
            <person name="Veneault-Fourrey C."/>
            <person name="LaButti K."/>
            <person name="Lindquist E.A."/>
            <person name="Lipzen A."/>
            <person name="Lundell T."/>
            <person name="Morin E."/>
            <person name="Murat C."/>
            <person name="Riley R."/>
            <person name="Ohm R."/>
            <person name="Sun H."/>
            <person name="Tunlid A."/>
            <person name="Henrissat B."/>
            <person name="Grigoriev I.V."/>
            <person name="Hibbett D.S."/>
            <person name="Martin F."/>
        </authorList>
    </citation>
    <scope>NUCLEOTIDE SEQUENCE [LARGE SCALE GENOMIC DNA]</scope>
    <source>
        <strain evidence="18">LaAM-08-1</strain>
    </source>
</reference>
<dbReference type="GO" id="GO:0061798">
    <property type="term" value="F:GTP 3',8'-cyclase activity"/>
    <property type="evidence" value="ECO:0007669"/>
    <property type="project" value="UniProtKB-EC"/>
</dbReference>
<dbReference type="EMBL" id="KN838548">
    <property type="protein sequence ID" value="KIK07243.1"/>
    <property type="molecule type" value="Genomic_DNA"/>
</dbReference>
<accession>A0A0C9YGT9</accession>
<dbReference type="InterPro" id="IPR013785">
    <property type="entry name" value="Aldolase_TIM"/>
</dbReference>
<keyword evidence="12" id="KW-0342">GTP-binding</keyword>
<dbReference type="InterPro" id="IPR002820">
    <property type="entry name" value="Mopterin_CF_biosynth-C_dom"/>
</dbReference>
<evidence type="ECO:0000256" key="1">
    <source>
        <dbReference type="ARBA" id="ARBA00001637"/>
    </source>
</evidence>
<proteinExistence type="inferred from homology"/>
<dbReference type="STRING" id="1095629.A0A0C9YGT9"/>
<dbReference type="GO" id="GO:0046872">
    <property type="term" value="F:metal ion binding"/>
    <property type="evidence" value="ECO:0007669"/>
    <property type="project" value="UniProtKB-KW"/>
</dbReference>
<dbReference type="SFLD" id="SFLDG01386">
    <property type="entry name" value="main_SPASM_domain-containing"/>
    <property type="match status" value="1"/>
</dbReference>
<dbReference type="OrthoDB" id="429626at2759"/>
<dbReference type="InterPro" id="IPR010505">
    <property type="entry name" value="MoaA_twitch"/>
</dbReference>
<comment type="similarity">
    <text evidence="5">In the N-terminal section; belongs to the radical SAM superfamily. MoaA family.</text>
</comment>
<sequence>MKVGISPRLSKRSFATHFPRGTLHMRQVVKAKISQVDATAPFFVDSFQRKHDYLRISLTERCNLRCFYCMPSEGVELSPEGKLLTDEEIIRLASLFVDNGVTKIRLTGGEPSIRRGILELVRNLQALKQRGLESIAMTSNGVALYRRLPQLVEYGLTHLNLSLDTLDPFKFELMTRRRGHEAVLKSLDVALRSPLVSVKLNAVIIKGLNDSEILDFVNLTKDKRISVRFIEFMPFTGNKWDKGKMIPSSELLRRITVHYPDVTRVPDKPNDTAKSWKVPGFQGNFGFISSMSDHFCGTCNRLRLTADGQIKVCLFDPNEVSLRDAMREGSSDKELINKISLAISGKKAKHAGMNDIDVTKNRPMILIGVRKHQGPRLIHRLYSTQPRLTHLDEHGKASMVDVAYKACTRRSATATGHIYVNRVAYDLVFRRDSLEITHDSREAKAQRKGDVLAVAQVSAIMAAKKTSSLIPLCHPLTLSHIDVSFTPELPRPGVGGEDRPKIICTAQVTCEGRTGVEMEALTAVSVGLLTIWDMLKAVAGKEMEIGGVMVINKSGGQSGDFQRDRLDTT</sequence>
<keyword evidence="14" id="KW-0456">Lyase</keyword>
<evidence type="ECO:0000313" key="17">
    <source>
        <dbReference type="EMBL" id="KIK07243.1"/>
    </source>
</evidence>
<dbReference type="NCBIfam" id="TIGR02666">
    <property type="entry name" value="moaA"/>
    <property type="match status" value="1"/>
</dbReference>
<evidence type="ECO:0000256" key="8">
    <source>
        <dbReference type="ARBA" id="ARBA00022723"/>
    </source>
</evidence>
<organism evidence="17 18">
    <name type="scientific">Laccaria amethystina LaAM-08-1</name>
    <dbReference type="NCBI Taxonomy" id="1095629"/>
    <lineage>
        <taxon>Eukaryota</taxon>
        <taxon>Fungi</taxon>
        <taxon>Dikarya</taxon>
        <taxon>Basidiomycota</taxon>
        <taxon>Agaricomycotina</taxon>
        <taxon>Agaricomycetes</taxon>
        <taxon>Agaricomycetidae</taxon>
        <taxon>Agaricales</taxon>
        <taxon>Agaricineae</taxon>
        <taxon>Hydnangiaceae</taxon>
        <taxon>Laccaria</taxon>
    </lineage>
</organism>
<dbReference type="GO" id="GO:0051539">
    <property type="term" value="F:4 iron, 4 sulfur cluster binding"/>
    <property type="evidence" value="ECO:0007669"/>
    <property type="project" value="UniProtKB-KW"/>
</dbReference>
<feature type="domain" description="Radical SAM core" evidence="16">
    <location>
        <begin position="46"/>
        <end position="275"/>
    </location>
</feature>
<dbReference type="HOGENOM" id="CLU_009273_7_2_1"/>
<dbReference type="SFLD" id="SFLDG01383">
    <property type="entry name" value="cyclic_pyranopterin_phosphate"/>
    <property type="match status" value="1"/>
</dbReference>
<dbReference type="InterPro" id="IPR023045">
    <property type="entry name" value="MoaC"/>
</dbReference>
<comment type="similarity">
    <text evidence="4">In the C-terminal section; belongs to the MoaC family.</text>
</comment>
<dbReference type="NCBIfam" id="NF006870">
    <property type="entry name" value="PRK09364.1"/>
    <property type="match status" value="1"/>
</dbReference>
<keyword evidence="13" id="KW-0501">Molybdenum cofactor biosynthesis</keyword>
<keyword evidence="10" id="KW-0408">Iron</keyword>
<keyword evidence="11" id="KW-0411">Iron-sulfur</keyword>
<comment type="catalytic activity">
    <reaction evidence="1">
        <text>(8S)-3',8-cyclo-7,8-dihydroguanosine 5'-triphosphate = cyclic pyranopterin phosphate + diphosphate</text>
        <dbReference type="Rhea" id="RHEA:49580"/>
        <dbReference type="ChEBI" id="CHEBI:33019"/>
        <dbReference type="ChEBI" id="CHEBI:59648"/>
        <dbReference type="ChEBI" id="CHEBI:131766"/>
        <dbReference type="EC" id="4.6.1.17"/>
    </reaction>
</comment>
<comment type="cofactor">
    <cofactor evidence="2">
        <name>[4Fe-4S] cluster</name>
        <dbReference type="ChEBI" id="CHEBI:49883"/>
    </cofactor>
</comment>
<dbReference type="Pfam" id="PF06463">
    <property type="entry name" value="Mob_synth_C"/>
    <property type="match status" value="1"/>
</dbReference>
<dbReference type="SFLD" id="SFLDG01067">
    <property type="entry name" value="SPASM/twitch_domain_containing"/>
    <property type="match status" value="1"/>
</dbReference>
<evidence type="ECO:0000259" key="16">
    <source>
        <dbReference type="PROSITE" id="PS51918"/>
    </source>
</evidence>
<dbReference type="Gene3D" id="3.20.20.70">
    <property type="entry name" value="Aldolase class I"/>
    <property type="match status" value="1"/>
</dbReference>
<keyword evidence="8" id="KW-0479">Metal-binding</keyword>
<dbReference type="InterPro" id="IPR058240">
    <property type="entry name" value="rSAM_sf"/>
</dbReference>
<evidence type="ECO:0000256" key="11">
    <source>
        <dbReference type="ARBA" id="ARBA00023014"/>
    </source>
</evidence>
<comment type="pathway">
    <text evidence="3">Cofactor biosynthesis; molybdopterin biosynthesis.</text>
</comment>
<dbReference type="InterPro" id="IPR036522">
    <property type="entry name" value="MoaC_sf"/>
</dbReference>
<keyword evidence="6" id="KW-0004">4Fe-4S</keyword>
<evidence type="ECO:0000256" key="2">
    <source>
        <dbReference type="ARBA" id="ARBA00001966"/>
    </source>
</evidence>
<evidence type="ECO:0000256" key="14">
    <source>
        <dbReference type="ARBA" id="ARBA00023239"/>
    </source>
</evidence>
<dbReference type="PROSITE" id="PS51918">
    <property type="entry name" value="RADICAL_SAM"/>
    <property type="match status" value="1"/>
</dbReference>
<comment type="catalytic activity">
    <reaction evidence="15">
        <text>GTP + AH2 + S-adenosyl-L-methionine = (8S)-3',8-cyclo-7,8-dihydroguanosine 5'-triphosphate + 5'-deoxyadenosine + L-methionine + A + H(+)</text>
        <dbReference type="Rhea" id="RHEA:49576"/>
        <dbReference type="ChEBI" id="CHEBI:13193"/>
        <dbReference type="ChEBI" id="CHEBI:15378"/>
        <dbReference type="ChEBI" id="CHEBI:17319"/>
        <dbReference type="ChEBI" id="CHEBI:17499"/>
        <dbReference type="ChEBI" id="CHEBI:37565"/>
        <dbReference type="ChEBI" id="CHEBI:57844"/>
        <dbReference type="ChEBI" id="CHEBI:59789"/>
        <dbReference type="ChEBI" id="CHEBI:131766"/>
        <dbReference type="EC" id="4.1.99.22"/>
    </reaction>
</comment>
<dbReference type="InterPro" id="IPR013483">
    <property type="entry name" value="MoaA"/>
</dbReference>
<dbReference type="InterPro" id="IPR040064">
    <property type="entry name" value="MoaA-like"/>
</dbReference>
<keyword evidence="18" id="KW-1185">Reference proteome</keyword>
<evidence type="ECO:0000313" key="18">
    <source>
        <dbReference type="Proteomes" id="UP000054477"/>
    </source>
</evidence>
<dbReference type="SUPFAM" id="SSF102114">
    <property type="entry name" value="Radical SAM enzymes"/>
    <property type="match status" value="1"/>
</dbReference>
<dbReference type="SUPFAM" id="SSF55040">
    <property type="entry name" value="Molybdenum cofactor biosynthesis protein C, MoaC"/>
    <property type="match status" value="1"/>
</dbReference>
<dbReference type="SMART" id="SM00729">
    <property type="entry name" value="Elp3"/>
    <property type="match status" value="1"/>
</dbReference>
<dbReference type="PANTHER" id="PTHR22960">
    <property type="entry name" value="MOLYBDOPTERIN COFACTOR SYNTHESIS PROTEIN A"/>
    <property type="match status" value="1"/>
</dbReference>
<dbReference type="GO" id="GO:0006777">
    <property type="term" value="P:Mo-molybdopterin cofactor biosynthetic process"/>
    <property type="evidence" value="ECO:0007669"/>
    <property type="project" value="UniProtKB-KW"/>
</dbReference>
<dbReference type="CDD" id="cd21117">
    <property type="entry name" value="Twitch_MoaA"/>
    <property type="match status" value="1"/>
</dbReference>
<dbReference type="CDD" id="cd01335">
    <property type="entry name" value="Radical_SAM"/>
    <property type="match status" value="1"/>
</dbReference>
<dbReference type="GO" id="GO:0061799">
    <property type="term" value="F:cyclic pyranopterin monophosphate synthase activity"/>
    <property type="evidence" value="ECO:0007669"/>
    <property type="project" value="UniProtKB-EC"/>
</dbReference>
<evidence type="ECO:0000256" key="6">
    <source>
        <dbReference type="ARBA" id="ARBA00022485"/>
    </source>
</evidence>
<evidence type="ECO:0000256" key="12">
    <source>
        <dbReference type="ARBA" id="ARBA00023134"/>
    </source>
</evidence>
<dbReference type="NCBIfam" id="TIGR00581">
    <property type="entry name" value="moaC"/>
    <property type="match status" value="1"/>
</dbReference>
<keyword evidence="9" id="KW-0547">Nucleotide-binding</keyword>
<dbReference type="GO" id="GO:0005525">
    <property type="term" value="F:GTP binding"/>
    <property type="evidence" value="ECO:0007669"/>
    <property type="project" value="UniProtKB-KW"/>
</dbReference>
<dbReference type="InterPro" id="IPR050105">
    <property type="entry name" value="MoCo_biosynth_MoaA/MoaC"/>
</dbReference>
<dbReference type="PANTHER" id="PTHR22960:SF0">
    <property type="entry name" value="MOLYBDENUM COFACTOR BIOSYNTHESIS PROTEIN 1"/>
    <property type="match status" value="1"/>
</dbReference>
<evidence type="ECO:0000256" key="13">
    <source>
        <dbReference type="ARBA" id="ARBA00023150"/>
    </source>
</evidence>
<dbReference type="Pfam" id="PF01967">
    <property type="entry name" value="MoaC"/>
    <property type="match status" value="1"/>
</dbReference>
<evidence type="ECO:0000256" key="3">
    <source>
        <dbReference type="ARBA" id="ARBA00005046"/>
    </source>
</evidence>
<reference evidence="17 18" key="1">
    <citation type="submission" date="2014-04" db="EMBL/GenBank/DDBJ databases">
        <authorList>
            <consortium name="DOE Joint Genome Institute"/>
            <person name="Kuo A."/>
            <person name="Kohler A."/>
            <person name="Nagy L.G."/>
            <person name="Floudas D."/>
            <person name="Copeland A."/>
            <person name="Barry K.W."/>
            <person name="Cichocki N."/>
            <person name="Veneault-Fourrey C."/>
            <person name="LaButti K."/>
            <person name="Lindquist E.A."/>
            <person name="Lipzen A."/>
            <person name="Lundell T."/>
            <person name="Morin E."/>
            <person name="Murat C."/>
            <person name="Sun H."/>
            <person name="Tunlid A."/>
            <person name="Henrissat B."/>
            <person name="Grigoriev I.V."/>
            <person name="Hibbett D.S."/>
            <person name="Martin F."/>
            <person name="Nordberg H.P."/>
            <person name="Cantor M.N."/>
            <person name="Hua S.X."/>
        </authorList>
    </citation>
    <scope>NUCLEOTIDE SEQUENCE [LARGE SCALE GENOMIC DNA]</scope>
    <source>
        <strain evidence="17 18">LaAM-08-1</strain>
    </source>
</reference>
<name>A0A0C9YGT9_9AGAR</name>
<dbReference type="Proteomes" id="UP000054477">
    <property type="component" value="Unassembled WGS sequence"/>
</dbReference>
<evidence type="ECO:0000256" key="15">
    <source>
        <dbReference type="ARBA" id="ARBA00048697"/>
    </source>
</evidence>
<dbReference type="InterPro" id="IPR000385">
    <property type="entry name" value="MoaA_NifB_PqqE_Fe-S-bd_CS"/>
</dbReference>
<dbReference type="Gene3D" id="3.30.70.640">
    <property type="entry name" value="Molybdopterin cofactor biosynthesis C (MoaC) domain"/>
    <property type="match status" value="1"/>
</dbReference>
<dbReference type="HAMAP" id="MF_01225_B">
    <property type="entry name" value="MoaA_B"/>
    <property type="match status" value="1"/>
</dbReference>
<evidence type="ECO:0000256" key="5">
    <source>
        <dbReference type="ARBA" id="ARBA00009862"/>
    </source>
</evidence>
<evidence type="ECO:0000256" key="7">
    <source>
        <dbReference type="ARBA" id="ARBA00022691"/>
    </source>
</evidence>